<dbReference type="SUPFAM" id="SSF48452">
    <property type="entry name" value="TPR-like"/>
    <property type="match status" value="1"/>
</dbReference>
<dbReference type="Pfam" id="PF24760">
    <property type="entry name" value="TPR_IF140_C"/>
    <property type="match status" value="1"/>
</dbReference>
<dbReference type="PANTHER" id="PTHR15722">
    <property type="entry name" value="IFT140/172-RELATED"/>
    <property type="match status" value="1"/>
</dbReference>
<dbReference type="PANTHER" id="PTHR15722:SF7">
    <property type="entry name" value="INTRAFLAGELLAR TRANSPORT PROTEIN 140 HOMOLOG"/>
    <property type="match status" value="1"/>
</dbReference>
<dbReference type="Pfam" id="PF23385">
    <property type="entry name" value="Beta-prop_IFT140_2nd"/>
    <property type="match status" value="1"/>
</dbReference>
<evidence type="ECO:0000259" key="10">
    <source>
        <dbReference type="Pfam" id="PF24760"/>
    </source>
</evidence>
<evidence type="ECO:0000313" key="13">
    <source>
        <dbReference type="Proteomes" id="UP001168972"/>
    </source>
</evidence>
<dbReference type="GO" id="GO:0036064">
    <property type="term" value="C:ciliary basal body"/>
    <property type="evidence" value="ECO:0007669"/>
    <property type="project" value="TreeGrafter"/>
</dbReference>
<evidence type="ECO:0000256" key="4">
    <source>
        <dbReference type="ARBA" id="ARBA00022803"/>
    </source>
</evidence>
<organism evidence="12 13">
    <name type="scientific">Microctonus hyperodae</name>
    <name type="common">Parasitoid wasp</name>
    <dbReference type="NCBI Taxonomy" id="165561"/>
    <lineage>
        <taxon>Eukaryota</taxon>
        <taxon>Metazoa</taxon>
        <taxon>Ecdysozoa</taxon>
        <taxon>Arthropoda</taxon>
        <taxon>Hexapoda</taxon>
        <taxon>Insecta</taxon>
        <taxon>Pterygota</taxon>
        <taxon>Neoptera</taxon>
        <taxon>Endopterygota</taxon>
        <taxon>Hymenoptera</taxon>
        <taxon>Apocrita</taxon>
        <taxon>Ichneumonoidea</taxon>
        <taxon>Braconidae</taxon>
        <taxon>Euphorinae</taxon>
        <taxon>Microctonus</taxon>
    </lineage>
</organism>
<evidence type="ECO:0000259" key="8">
    <source>
        <dbReference type="Pfam" id="PF23383"/>
    </source>
</evidence>
<comment type="subcellular location">
    <subcellularLocation>
        <location evidence="1">Cell projection</location>
        <location evidence="1">Cilium</location>
    </subcellularLocation>
</comment>
<dbReference type="Proteomes" id="UP001168972">
    <property type="component" value="Unassembled WGS sequence"/>
</dbReference>
<sequence length="1460" mass="165046">MTLYFDIRVQNTETASINTHANWHSNIPLLAIAAYSQDKGGFVTIYDDQGEPVEHIKVSSGYSVAPVTALAWHPDRRLIVTGWENGEIKVWSSDTGNNEFNNTTSPHKDSITLIQWSPHGGILISADSGGSVVGWKMNSRGELFIIFHHELKQLFIDVAFKLVPEINININFNDDVDKIGGTVNDDDERALNLFSTWRPRTAAPPNIFHSRKDNHAFYIGSTNGIIYYIDSEGQCTEVYNTGGLNLHCLLYHQTRDSLVIMTEGLNIGYLLSDSTTGRLTELNRVKLSGKNDMSKSNATLCWITNNTLAILNGQLDITCWNVYTGDAHVLSPSTSNGLAENMATPQEICSSISYCKINETLAAGTNLGTIYLWKRQQISNYTDEFGWPIIPKSCIVHGTVKQLTWGGAILRNPILAVNCITNVFILHQQLMCASYNDDTWVSQTFPTQLLIETGDNQVHTLKADMQIQILAINSNFIAISSCKQIAVYRIDRNGSLITFVEQQIFNCDTEKILIYESILIILTSISIQLRSIDGNVIQTLPSLPEEGEPITMELTGPYLTVASLNGILKIWDISKREAKLHTRALIVHEMINDFAEIIDAKCNLDCRCVSITVAMSNLLPSSIMYIWDIEGDEIFEYDFAKLSDKNIDDHFKSTTISKSNARLVTAHCWDTVDPRLLVCRAQKTEIRSMKGLAKGSIEMVDINSEADVVLVSLFVTSEHGIAIRDIRPMDDANCRLLGVKSPYIIILNPDQIENENGSKVVQLIMREFEELGSCDDATKKAIMDFSFHLSMANMDEAFKSIKAINNETVWKSLAKMCVKTKQLDMAVLCLGHMKHVRGVRSLREAMQDSTLNLDAKIGILASELGLYDDAERLFHQAKRLDLLSDLLEGCNKYNESITLSANENKIREKLSYYNYAKSLEQQGDIAKAIDMFTKSDCHYFEVPRMLLNQPSELQRFLAKTDSPRIKNWHAQYVESMGDMEGALRLYDEAKDTLAVTRLLCYLGREDQVNEIVTKTNHAASAYHLAAHYESMNNPSQAVHFYTMAKAYNNAIRICKENGMTEELWPLAMLASRQSQIDVAKYYEENEQPDKAVLLYHKAALLPKALDLAFSTQQYDALQLITMDINADSDPELIQKCADFFVKNRQIDKAVELLATGKKYNEVLNLIQEHNIILNEDLAEKMTIVKMDNDMERERMRILILEKIGEIAFEQGNYHLATKKFTQAGNKLRAMKALLKSGDTEKICFFAQVSRQRDIYIMAGNYLQSLDWQNQPDILKNILNFYSKAKAMDLLANFYVACAQVEIDEFQNYEKALDALNQASRCLAKVTNAQDNEVHKRAVEVVNIRMATIKRYLDIKKSFDRGESEAAIYQLRQLIDAHGSNLEQSVRRGDLFATITQHYVNIGDMEKARSSIEELKRLVPSINLSYYYNSNLLEALGYRIHNQREESPYEKDDGIEELLGE</sequence>
<evidence type="ECO:0000256" key="2">
    <source>
        <dbReference type="ARBA" id="ARBA00022574"/>
    </source>
</evidence>
<name>A0AA39F2J9_MICHY</name>
<dbReference type="InterPro" id="IPR011047">
    <property type="entry name" value="Quinoprotein_ADH-like_sf"/>
</dbReference>
<keyword evidence="5" id="KW-0969">Cilium</keyword>
<keyword evidence="13" id="KW-1185">Reference proteome</keyword>
<feature type="domain" description="IFT140 first beta-propeller" evidence="8">
    <location>
        <begin position="3"/>
        <end position="429"/>
    </location>
</feature>
<protein>
    <submittedName>
        <fullName evidence="12">Uncharacterized protein</fullName>
    </submittedName>
</protein>
<keyword evidence="6" id="KW-0966">Cell projection</keyword>
<dbReference type="InterPro" id="IPR056156">
    <property type="entry name" value="TPR_IF140_C"/>
</dbReference>
<evidence type="ECO:0000259" key="9">
    <source>
        <dbReference type="Pfam" id="PF23385"/>
    </source>
</evidence>
<feature type="domain" description="IF140/IFT172/WDR19 TPR" evidence="11">
    <location>
        <begin position="793"/>
        <end position="1280"/>
    </location>
</feature>
<dbReference type="Gene3D" id="1.25.40.470">
    <property type="match status" value="2"/>
</dbReference>
<keyword evidence="3" id="KW-0677">Repeat</keyword>
<evidence type="ECO:0000256" key="7">
    <source>
        <dbReference type="PROSITE-ProRule" id="PRU00221"/>
    </source>
</evidence>
<dbReference type="InterPro" id="IPR001680">
    <property type="entry name" value="WD40_rpt"/>
</dbReference>
<evidence type="ECO:0000313" key="12">
    <source>
        <dbReference type="EMBL" id="KAK0161774.1"/>
    </source>
</evidence>
<reference evidence="12" key="2">
    <citation type="submission" date="2023-03" db="EMBL/GenBank/DDBJ databases">
        <authorList>
            <person name="Inwood S.N."/>
            <person name="Skelly J.G."/>
            <person name="Guhlin J."/>
            <person name="Harrop T.W.R."/>
            <person name="Goldson S.G."/>
            <person name="Dearden P.K."/>
        </authorList>
    </citation>
    <scope>NUCLEOTIDE SEQUENCE</scope>
    <source>
        <strain evidence="12">Lincoln</strain>
        <tissue evidence="12">Whole body</tissue>
    </source>
</reference>
<evidence type="ECO:0000256" key="6">
    <source>
        <dbReference type="ARBA" id="ARBA00023273"/>
    </source>
</evidence>
<dbReference type="EMBL" id="JAQQBR010001834">
    <property type="protein sequence ID" value="KAK0161774.1"/>
    <property type="molecule type" value="Genomic_DNA"/>
</dbReference>
<dbReference type="InterPro" id="IPR056155">
    <property type="entry name" value="Beta-prop_IFT140_2nd"/>
</dbReference>
<accession>A0AA39F2J9</accession>
<feature type="domain" description="IFT140 second beta-propeller" evidence="9">
    <location>
        <begin position="439"/>
        <end position="747"/>
    </location>
</feature>
<evidence type="ECO:0000256" key="1">
    <source>
        <dbReference type="ARBA" id="ARBA00004138"/>
    </source>
</evidence>
<dbReference type="InterPro" id="IPR056154">
    <property type="entry name" value="Beta-prop_IFT140_1st"/>
</dbReference>
<evidence type="ECO:0000256" key="5">
    <source>
        <dbReference type="ARBA" id="ARBA00023069"/>
    </source>
</evidence>
<keyword evidence="4" id="KW-0802">TPR repeat</keyword>
<comment type="caution">
    <text evidence="12">The sequence shown here is derived from an EMBL/GenBank/DDBJ whole genome shotgun (WGS) entry which is preliminary data.</text>
</comment>
<dbReference type="InterPro" id="IPR015943">
    <property type="entry name" value="WD40/YVTN_repeat-like_dom_sf"/>
</dbReference>
<feature type="repeat" description="WD" evidence="7">
    <location>
        <begin position="104"/>
        <end position="145"/>
    </location>
</feature>
<dbReference type="GO" id="GO:0035721">
    <property type="term" value="P:intraciliary retrograde transport"/>
    <property type="evidence" value="ECO:0007669"/>
    <property type="project" value="TreeGrafter"/>
</dbReference>
<dbReference type="InterPro" id="IPR011990">
    <property type="entry name" value="TPR-like_helical_dom_sf"/>
</dbReference>
<reference evidence="12" key="1">
    <citation type="journal article" date="2023" name="bioRxiv">
        <title>Scaffold-level genome assemblies of two parasitoid biocontrol wasps reveal the parthenogenesis mechanism and an associated novel virus.</title>
        <authorList>
            <person name="Inwood S."/>
            <person name="Skelly J."/>
            <person name="Guhlin J."/>
            <person name="Harrop T."/>
            <person name="Goldson S."/>
            <person name="Dearden P."/>
        </authorList>
    </citation>
    <scope>NUCLEOTIDE SEQUENCE</scope>
    <source>
        <strain evidence="12">Lincoln</strain>
        <tissue evidence="12">Whole body</tissue>
    </source>
</reference>
<proteinExistence type="predicted"/>
<gene>
    <name evidence="12" type="ORF">PV327_008189</name>
</gene>
<evidence type="ECO:0000256" key="3">
    <source>
        <dbReference type="ARBA" id="ARBA00022737"/>
    </source>
</evidence>
<dbReference type="Gene3D" id="2.130.10.10">
    <property type="entry name" value="YVTN repeat-like/Quinoprotein amine dehydrogenase"/>
    <property type="match status" value="1"/>
</dbReference>
<dbReference type="GO" id="GO:0005930">
    <property type="term" value="C:axoneme"/>
    <property type="evidence" value="ECO:0007669"/>
    <property type="project" value="TreeGrafter"/>
</dbReference>
<keyword evidence="2 7" id="KW-0853">WD repeat</keyword>
<feature type="domain" description="IF140 C-terminal TPR" evidence="10">
    <location>
        <begin position="1288"/>
        <end position="1415"/>
    </location>
</feature>
<dbReference type="Pfam" id="PF24762">
    <property type="entry name" value="TPR_IF140-IFT172"/>
    <property type="match status" value="1"/>
</dbReference>
<dbReference type="Pfam" id="PF23383">
    <property type="entry name" value="Beta-prop_IFT140_1st"/>
    <property type="match status" value="1"/>
</dbReference>
<dbReference type="GO" id="GO:0030991">
    <property type="term" value="C:intraciliary transport particle A"/>
    <property type="evidence" value="ECO:0007669"/>
    <property type="project" value="TreeGrafter"/>
</dbReference>
<feature type="repeat" description="WD" evidence="7">
    <location>
        <begin position="67"/>
        <end position="101"/>
    </location>
</feature>
<evidence type="ECO:0000259" key="11">
    <source>
        <dbReference type="Pfam" id="PF24762"/>
    </source>
</evidence>
<dbReference type="PROSITE" id="PS50082">
    <property type="entry name" value="WD_REPEATS_2"/>
    <property type="match status" value="2"/>
</dbReference>
<dbReference type="InterPro" id="IPR056168">
    <property type="entry name" value="TPR_IF140/IFT172/WDR19"/>
</dbReference>
<dbReference type="SMART" id="SM00320">
    <property type="entry name" value="WD40"/>
    <property type="match status" value="4"/>
</dbReference>
<dbReference type="SUPFAM" id="SSF50998">
    <property type="entry name" value="Quinoprotein alcohol dehydrogenase-like"/>
    <property type="match status" value="1"/>
</dbReference>